<evidence type="ECO:0000256" key="2">
    <source>
        <dbReference type="ARBA" id="ARBA00022553"/>
    </source>
</evidence>
<name>A0A7W8E456_9BACT</name>
<protein>
    <submittedName>
        <fullName evidence="4">Acyl carrier protein</fullName>
    </submittedName>
</protein>
<dbReference type="Proteomes" id="UP000540989">
    <property type="component" value="Unassembled WGS sequence"/>
</dbReference>
<organism evidence="4 5">
    <name type="scientific">Granulicella aggregans</name>
    <dbReference type="NCBI Taxonomy" id="474949"/>
    <lineage>
        <taxon>Bacteria</taxon>
        <taxon>Pseudomonadati</taxon>
        <taxon>Acidobacteriota</taxon>
        <taxon>Terriglobia</taxon>
        <taxon>Terriglobales</taxon>
        <taxon>Acidobacteriaceae</taxon>
        <taxon>Granulicella</taxon>
    </lineage>
</organism>
<keyword evidence="5" id="KW-1185">Reference proteome</keyword>
<gene>
    <name evidence="4" type="ORF">HDF16_003397</name>
</gene>
<evidence type="ECO:0000313" key="4">
    <source>
        <dbReference type="EMBL" id="MBB5058683.1"/>
    </source>
</evidence>
<comment type="caution">
    <text evidence="4">The sequence shown here is derived from an EMBL/GenBank/DDBJ whole genome shotgun (WGS) entry which is preliminary data.</text>
</comment>
<dbReference type="GO" id="GO:0000035">
    <property type="term" value="F:acyl binding"/>
    <property type="evidence" value="ECO:0007669"/>
    <property type="project" value="TreeGrafter"/>
</dbReference>
<accession>A0A7W8E456</accession>
<reference evidence="4 5" key="1">
    <citation type="submission" date="2020-08" db="EMBL/GenBank/DDBJ databases">
        <title>Genomic Encyclopedia of Type Strains, Phase IV (KMG-V): Genome sequencing to study the core and pangenomes of soil and plant-associated prokaryotes.</title>
        <authorList>
            <person name="Whitman W."/>
        </authorList>
    </citation>
    <scope>NUCLEOTIDE SEQUENCE [LARGE SCALE GENOMIC DNA]</scope>
    <source>
        <strain evidence="4 5">M8UP14</strain>
    </source>
</reference>
<dbReference type="PANTHER" id="PTHR20863">
    <property type="entry name" value="ACYL CARRIER PROTEIN"/>
    <property type="match status" value="1"/>
</dbReference>
<evidence type="ECO:0000256" key="1">
    <source>
        <dbReference type="ARBA" id="ARBA00022450"/>
    </source>
</evidence>
<dbReference type="RefSeq" id="WP_184218708.1">
    <property type="nucleotide sequence ID" value="NZ_JACHIP010000004.1"/>
</dbReference>
<dbReference type="Pfam" id="PF00550">
    <property type="entry name" value="PP-binding"/>
    <property type="match status" value="1"/>
</dbReference>
<evidence type="ECO:0000259" key="3">
    <source>
        <dbReference type="PROSITE" id="PS50075"/>
    </source>
</evidence>
<dbReference type="GO" id="GO:0009245">
    <property type="term" value="P:lipid A biosynthetic process"/>
    <property type="evidence" value="ECO:0007669"/>
    <property type="project" value="TreeGrafter"/>
</dbReference>
<dbReference type="EMBL" id="JACHIP010000004">
    <property type="protein sequence ID" value="MBB5058683.1"/>
    <property type="molecule type" value="Genomic_DNA"/>
</dbReference>
<dbReference type="GO" id="GO:0016020">
    <property type="term" value="C:membrane"/>
    <property type="evidence" value="ECO:0007669"/>
    <property type="project" value="GOC"/>
</dbReference>
<dbReference type="GO" id="GO:0005829">
    <property type="term" value="C:cytosol"/>
    <property type="evidence" value="ECO:0007669"/>
    <property type="project" value="TreeGrafter"/>
</dbReference>
<keyword evidence="1" id="KW-0596">Phosphopantetheine</keyword>
<proteinExistence type="predicted"/>
<dbReference type="InterPro" id="IPR036736">
    <property type="entry name" value="ACP-like_sf"/>
</dbReference>
<dbReference type="Gene3D" id="1.10.1200.10">
    <property type="entry name" value="ACP-like"/>
    <property type="match status" value="1"/>
</dbReference>
<evidence type="ECO:0000313" key="5">
    <source>
        <dbReference type="Proteomes" id="UP000540989"/>
    </source>
</evidence>
<feature type="domain" description="Carrier" evidence="3">
    <location>
        <begin position="1"/>
        <end position="78"/>
    </location>
</feature>
<sequence length="90" mass="9882">MEEATVEQRCIAIIAKSKLIPEDSVTRDQTFDELAIDSLDKINISFEIEDTFNIQIPDDSIGSLKTVGDIVDGVIRLQHQAAVQLATPAI</sequence>
<dbReference type="PANTHER" id="PTHR20863:SF76">
    <property type="entry name" value="CARRIER DOMAIN-CONTAINING PROTEIN"/>
    <property type="match status" value="1"/>
</dbReference>
<keyword evidence="2" id="KW-0597">Phosphoprotein</keyword>
<dbReference type="GO" id="GO:0000036">
    <property type="term" value="F:acyl carrier activity"/>
    <property type="evidence" value="ECO:0007669"/>
    <property type="project" value="TreeGrafter"/>
</dbReference>
<dbReference type="InterPro" id="IPR003231">
    <property type="entry name" value="ACP"/>
</dbReference>
<dbReference type="SUPFAM" id="SSF47336">
    <property type="entry name" value="ACP-like"/>
    <property type="match status" value="1"/>
</dbReference>
<dbReference type="AlphaFoldDB" id="A0A7W8E456"/>
<dbReference type="PROSITE" id="PS50075">
    <property type="entry name" value="CARRIER"/>
    <property type="match status" value="1"/>
</dbReference>
<dbReference type="InterPro" id="IPR009081">
    <property type="entry name" value="PP-bd_ACP"/>
</dbReference>